<accession>A0AAE3XRP2</accession>
<proteinExistence type="predicted"/>
<name>A0AAE3XRP2_9BACT</name>
<dbReference type="AlphaFoldDB" id="A0AAE3XRP2"/>
<evidence type="ECO:0008006" key="3">
    <source>
        <dbReference type="Google" id="ProtNLM"/>
    </source>
</evidence>
<comment type="caution">
    <text evidence="1">The sequence shown here is derived from an EMBL/GenBank/DDBJ whole genome shotgun (WGS) entry which is preliminary data.</text>
</comment>
<dbReference type="RefSeq" id="WP_309943075.1">
    <property type="nucleotide sequence ID" value="NZ_AP025310.1"/>
</dbReference>
<gene>
    <name evidence="1" type="ORF">HNQ88_004979</name>
</gene>
<dbReference type="EMBL" id="JAVDQD010000013">
    <property type="protein sequence ID" value="MDR6241892.1"/>
    <property type="molecule type" value="Genomic_DNA"/>
</dbReference>
<dbReference type="Proteomes" id="UP001185092">
    <property type="component" value="Unassembled WGS sequence"/>
</dbReference>
<evidence type="ECO:0000313" key="1">
    <source>
        <dbReference type="EMBL" id="MDR6241892.1"/>
    </source>
</evidence>
<reference evidence="1" key="1">
    <citation type="submission" date="2023-07" db="EMBL/GenBank/DDBJ databases">
        <title>Genomic Encyclopedia of Type Strains, Phase IV (KMG-IV): sequencing the most valuable type-strain genomes for metagenomic binning, comparative biology and taxonomic classification.</title>
        <authorList>
            <person name="Goeker M."/>
        </authorList>
    </citation>
    <scope>NUCLEOTIDE SEQUENCE</scope>
    <source>
        <strain evidence="1">DSM 26174</strain>
    </source>
</reference>
<sequence length="140" mass="15495">MKFTPLVNGRTYSWSDVTVNVLGNPVAGITEVTYEEKQDMENVYGAGDRPVARGYGKVEASGSISLLVDEVEALMAEAPNGRLTDIPEFDVVVAYETESGDVITHTIKNCKFKANSRSFKTGDMKMEVKMELLVSHIEWQ</sequence>
<keyword evidence="2" id="KW-1185">Reference proteome</keyword>
<evidence type="ECO:0000313" key="2">
    <source>
        <dbReference type="Proteomes" id="UP001185092"/>
    </source>
</evidence>
<protein>
    <recommendedName>
        <fullName evidence="3">Phage tail tube protein</fullName>
    </recommendedName>
</protein>
<organism evidence="1 2">
    <name type="scientific">Aureibacter tunicatorum</name>
    <dbReference type="NCBI Taxonomy" id="866807"/>
    <lineage>
        <taxon>Bacteria</taxon>
        <taxon>Pseudomonadati</taxon>
        <taxon>Bacteroidota</taxon>
        <taxon>Cytophagia</taxon>
        <taxon>Cytophagales</taxon>
        <taxon>Persicobacteraceae</taxon>
        <taxon>Aureibacter</taxon>
    </lineage>
</organism>